<protein>
    <recommendedName>
        <fullName evidence="3">Probable heme-iron transport system permease protein IsdF</fullName>
    </recommendedName>
    <alternativeName>
        <fullName evidence="12">Iron-regulated surface determinant protein F</fullName>
    </alternativeName>
    <alternativeName>
        <fullName evidence="11">Staphylococcal iron-regulated protein G</fullName>
    </alternativeName>
</protein>
<feature type="transmembrane region" description="Helical" evidence="13">
    <location>
        <begin position="109"/>
        <end position="131"/>
    </location>
</feature>
<keyword evidence="6 13" id="KW-0812">Transmembrane</keyword>
<evidence type="ECO:0000256" key="4">
    <source>
        <dbReference type="ARBA" id="ARBA00022448"/>
    </source>
</evidence>
<dbReference type="RefSeq" id="WP_038562992.1">
    <property type="nucleotide sequence ID" value="NZ_CP008876.1"/>
</dbReference>
<reference evidence="14 15" key="1">
    <citation type="submission" date="2014-07" db="EMBL/GenBank/DDBJ databases">
        <title>Complete genome sequence of a moderately halophilic bacterium Terribacillus aidingensis MP602, isolated from Cryptomeria fortunei in Tianmu mountain in China.</title>
        <authorList>
            <person name="Wang Y."/>
            <person name="Lu P."/>
            <person name="Zhang L."/>
        </authorList>
    </citation>
    <scope>NUCLEOTIDE SEQUENCE [LARGE SCALE GENOMIC DNA]</scope>
    <source>
        <strain evidence="14 15">MP602</strain>
    </source>
</reference>
<evidence type="ECO:0000256" key="2">
    <source>
        <dbReference type="ARBA" id="ARBA00007935"/>
    </source>
</evidence>
<sequence>MKKSIISFVTVSVLLIITIVYSAITGSIKVGAWDFVTNLFSSSNEQVEIVKDLRLPRIIVSLFSGAALALSGALLQSVLRNPLADAGVIGVSSGASFFSLLLVTLLPQYFFWTPLFAFIGGTVSCFLIYLLSWRSGLHPIRILLIGIAINAMFVGLTQAFITVCSYLGKIPDQSTSSNLSMRTWNDVQIVTTYGLIGIILAFFLYPWCNMLLLQDKTARNLGLNVGMARIVISGVAVLLAAIATAVGGVIAFIGLLIPHISRNIVGTDHRLLLPFSALSGALLILLADTFGRTIIAPSEIPASTIMAIIGGPFLIFLLKRSDKVHAD</sequence>
<accession>A0A075LMR0</accession>
<keyword evidence="7 13" id="KW-1133">Transmembrane helix</keyword>
<dbReference type="AlphaFoldDB" id="A0A075LMR0"/>
<keyword evidence="8" id="KW-0408">Iron</keyword>
<feature type="transmembrane region" description="Helical" evidence="13">
    <location>
        <begin position="229"/>
        <end position="257"/>
    </location>
</feature>
<feature type="transmembrane region" description="Helical" evidence="13">
    <location>
        <begin position="143"/>
        <end position="168"/>
    </location>
</feature>
<dbReference type="GO" id="GO:0005886">
    <property type="term" value="C:plasma membrane"/>
    <property type="evidence" value="ECO:0007669"/>
    <property type="project" value="UniProtKB-SubCell"/>
</dbReference>
<name>A0A075LMR0_9BACI</name>
<dbReference type="PANTHER" id="PTHR30472:SF21">
    <property type="entry name" value="HEME-IRON TRANSPORT SYSTEM PERMEASE PROTEIN ISDF-RELATED"/>
    <property type="match status" value="1"/>
</dbReference>
<dbReference type="SUPFAM" id="SSF81345">
    <property type="entry name" value="ABC transporter involved in vitamin B12 uptake, BtuC"/>
    <property type="match status" value="1"/>
</dbReference>
<evidence type="ECO:0000256" key="9">
    <source>
        <dbReference type="ARBA" id="ARBA00023136"/>
    </source>
</evidence>
<dbReference type="HOGENOM" id="CLU_013016_1_1_9"/>
<evidence type="ECO:0000313" key="15">
    <source>
        <dbReference type="Proteomes" id="UP000027980"/>
    </source>
</evidence>
<feature type="transmembrane region" description="Helical" evidence="13">
    <location>
        <begin position="269"/>
        <end position="288"/>
    </location>
</feature>
<evidence type="ECO:0000256" key="12">
    <source>
        <dbReference type="ARBA" id="ARBA00031465"/>
    </source>
</evidence>
<comment type="subcellular location">
    <subcellularLocation>
        <location evidence="1">Cell membrane</location>
        <topology evidence="1">Multi-pass membrane protein</topology>
    </subcellularLocation>
</comment>
<evidence type="ECO:0000256" key="6">
    <source>
        <dbReference type="ARBA" id="ARBA00022692"/>
    </source>
</evidence>
<evidence type="ECO:0000256" key="3">
    <source>
        <dbReference type="ARBA" id="ARBA00018524"/>
    </source>
</evidence>
<dbReference type="Pfam" id="PF01032">
    <property type="entry name" value="FecCD"/>
    <property type="match status" value="1"/>
</dbReference>
<evidence type="ECO:0000256" key="5">
    <source>
        <dbReference type="ARBA" id="ARBA00022475"/>
    </source>
</evidence>
<dbReference type="GO" id="GO:0022857">
    <property type="term" value="F:transmembrane transporter activity"/>
    <property type="evidence" value="ECO:0007669"/>
    <property type="project" value="InterPro"/>
</dbReference>
<feature type="transmembrane region" description="Helical" evidence="13">
    <location>
        <begin position="86"/>
        <end position="103"/>
    </location>
</feature>
<evidence type="ECO:0000256" key="8">
    <source>
        <dbReference type="ARBA" id="ARBA00023004"/>
    </source>
</evidence>
<dbReference type="Gene3D" id="1.10.3470.10">
    <property type="entry name" value="ABC transporter involved in vitamin B12 uptake, BtuC"/>
    <property type="match status" value="1"/>
</dbReference>
<evidence type="ECO:0000256" key="11">
    <source>
        <dbReference type="ARBA" id="ARBA00031149"/>
    </source>
</evidence>
<evidence type="ECO:0000256" key="7">
    <source>
        <dbReference type="ARBA" id="ARBA00022989"/>
    </source>
</evidence>
<dbReference type="CDD" id="cd06550">
    <property type="entry name" value="TM_ABC_iron-siderophores_like"/>
    <property type="match status" value="1"/>
</dbReference>
<dbReference type="InterPro" id="IPR037294">
    <property type="entry name" value="ABC_BtuC-like"/>
</dbReference>
<keyword evidence="5" id="KW-1003">Cell membrane</keyword>
<dbReference type="GeneID" id="34219899"/>
<dbReference type="Proteomes" id="UP000027980">
    <property type="component" value="Chromosome"/>
</dbReference>
<evidence type="ECO:0000256" key="1">
    <source>
        <dbReference type="ARBA" id="ARBA00004651"/>
    </source>
</evidence>
<proteinExistence type="inferred from homology"/>
<dbReference type="PANTHER" id="PTHR30472">
    <property type="entry name" value="FERRIC ENTEROBACTIN TRANSPORT SYSTEM PERMEASE PROTEIN"/>
    <property type="match status" value="1"/>
</dbReference>
<dbReference type="OrthoDB" id="9811721at2"/>
<dbReference type="InterPro" id="IPR000522">
    <property type="entry name" value="ABC_transptr_permease_BtuC"/>
</dbReference>
<keyword evidence="4" id="KW-0813">Transport</keyword>
<feature type="transmembrane region" description="Helical" evidence="13">
    <location>
        <begin position="188"/>
        <end position="208"/>
    </location>
</feature>
<dbReference type="EMBL" id="CP008876">
    <property type="protein sequence ID" value="AIF67431.1"/>
    <property type="molecule type" value="Genomic_DNA"/>
</dbReference>
<feature type="transmembrane region" description="Helical" evidence="13">
    <location>
        <begin position="300"/>
        <end position="318"/>
    </location>
</feature>
<evidence type="ECO:0000256" key="13">
    <source>
        <dbReference type="SAM" id="Phobius"/>
    </source>
</evidence>
<keyword evidence="9 13" id="KW-0472">Membrane</keyword>
<comment type="similarity">
    <text evidence="2">Belongs to the binding-protein-dependent transport system permease family. FecCD subfamily.</text>
</comment>
<dbReference type="GO" id="GO:0033214">
    <property type="term" value="P:siderophore-iron import into cell"/>
    <property type="evidence" value="ECO:0007669"/>
    <property type="project" value="TreeGrafter"/>
</dbReference>
<evidence type="ECO:0000313" key="14">
    <source>
        <dbReference type="EMBL" id="AIF67431.1"/>
    </source>
</evidence>
<evidence type="ECO:0000256" key="10">
    <source>
        <dbReference type="ARBA" id="ARBA00025320"/>
    </source>
</evidence>
<comment type="function">
    <text evidence="10">Part of the binding-protein-dependent transport system for heme-iron. Responsible for the translocation of the substrate across the membrane.</text>
</comment>
<gene>
    <name evidence="14" type="ORF">GZ22_12815</name>
</gene>
<organism evidence="14 15">
    <name type="scientific">Terribacillus saccharophilus</name>
    <dbReference type="NCBI Taxonomy" id="361277"/>
    <lineage>
        <taxon>Bacteria</taxon>
        <taxon>Bacillati</taxon>
        <taxon>Bacillota</taxon>
        <taxon>Bacilli</taxon>
        <taxon>Bacillales</taxon>
        <taxon>Bacillaceae</taxon>
        <taxon>Terribacillus</taxon>
    </lineage>
</organism>
<feature type="transmembrane region" description="Helical" evidence="13">
    <location>
        <begin position="58"/>
        <end position="79"/>
    </location>
</feature>
<dbReference type="FunFam" id="1.10.3470.10:FF:000001">
    <property type="entry name" value="Vitamin B12 ABC transporter permease BtuC"/>
    <property type="match status" value="1"/>
</dbReference>
<dbReference type="KEGG" id="tap:GZ22_12815"/>